<evidence type="ECO:0000313" key="3">
    <source>
        <dbReference type="Proteomes" id="UP001497480"/>
    </source>
</evidence>
<reference evidence="2 3" key="1">
    <citation type="submission" date="2024-03" db="EMBL/GenBank/DDBJ databases">
        <authorList>
            <person name="Martinez-Hernandez J."/>
        </authorList>
    </citation>
    <scope>NUCLEOTIDE SEQUENCE [LARGE SCALE GENOMIC DNA]</scope>
</reference>
<keyword evidence="3" id="KW-1185">Reference proteome</keyword>
<feature type="transmembrane region" description="Helical" evidence="1">
    <location>
        <begin position="20"/>
        <end position="37"/>
    </location>
</feature>
<dbReference type="AlphaFoldDB" id="A0AAV1Y5E0"/>
<accession>A0AAV1Y5E0</accession>
<protein>
    <submittedName>
        <fullName evidence="2">Uncharacterized protein</fullName>
    </submittedName>
</protein>
<organism evidence="2 3">
    <name type="scientific">Lupinus luteus</name>
    <name type="common">European yellow lupine</name>
    <dbReference type="NCBI Taxonomy" id="3873"/>
    <lineage>
        <taxon>Eukaryota</taxon>
        <taxon>Viridiplantae</taxon>
        <taxon>Streptophyta</taxon>
        <taxon>Embryophyta</taxon>
        <taxon>Tracheophyta</taxon>
        <taxon>Spermatophyta</taxon>
        <taxon>Magnoliopsida</taxon>
        <taxon>eudicotyledons</taxon>
        <taxon>Gunneridae</taxon>
        <taxon>Pentapetalae</taxon>
        <taxon>rosids</taxon>
        <taxon>fabids</taxon>
        <taxon>Fabales</taxon>
        <taxon>Fabaceae</taxon>
        <taxon>Papilionoideae</taxon>
        <taxon>50 kb inversion clade</taxon>
        <taxon>genistoids sensu lato</taxon>
        <taxon>core genistoids</taxon>
        <taxon>Genisteae</taxon>
        <taxon>Lupinus</taxon>
    </lineage>
</organism>
<sequence length="63" mass="7864">MDCMEALRYHIWLCNNYKFSQWWTMLWFPLVWSLLLMRNEVVFDKKESSVVQLLHSIKIRSWL</sequence>
<dbReference type="EMBL" id="CAXHTB010000021">
    <property type="protein sequence ID" value="CAL0328516.1"/>
    <property type="molecule type" value="Genomic_DNA"/>
</dbReference>
<name>A0AAV1Y5E0_LUPLU</name>
<evidence type="ECO:0000313" key="2">
    <source>
        <dbReference type="EMBL" id="CAL0328516.1"/>
    </source>
</evidence>
<keyword evidence="1" id="KW-0812">Transmembrane</keyword>
<evidence type="ECO:0000256" key="1">
    <source>
        <dbReference type="SAM" id="Phobius"/>
    </source>
</evidence>
<dbReference type="Proteomes" id="UP001497480">
    <property type="component" value="Unassembled WGS sequence"/>
</dbReference>
<comment type="caution">
    <text evidence="2">The sequence shown here is derived from an EMBL/GenBank/DDBJ whole genome shotgun (WGS) entry which is preliminary data.</text>
</comment>
<proteinExistence type="predicted"/>
<keyword evidence="1" id="KW-1133">Transmembrane helix</keyword>
<gene>
    <name evidence="2" type="ORF">LLUT_LOCUS29576</name>
</gene>
<keyword evidence="1" id="KW-0472">Membrane</keyword>